<protein>
    <submittedName>
        <fullName evidence="2">Uncharacterized protein</fullName>
    </submittedName>
</protein>
<proteinExistence type="predicted"/>
<accession>A0AAV4N4J6</accession>
<dbReference type="AlphaFoldDB" id="A0AAV4N4J6"/>
<reference evidence="2 3" key="1">
    <citation type="submission" date="2021-06" db="EMBL/GenBank/DDBJ databases">
        <title>Caerostris darwini draft genome.</title>
        <authorList>
            <person name="Kono N."/>
            <person name="Arakawa K."/>
        </authorList>
    </citation>
    <scope>NUCLEOTIDE SEQUENCE [LARGE SCALE GENOMIC DNA]</scope>
</reference>
<keyword evidence="3" id="KW-1185">Reference proteome</keyword>
<dbReference type="Proteomes" id="UP001054837">
    <property type="component" value="Unassembled WGS sequence"/>
</dbReference>
<comment type="caution">
    <text evidence="2">The sequence shown here is derived from an EMBL/GenBank/DDBJ whole genome shotgun (WGS) entry which is preliminary data.</text>
</comment>
<dbReference type="EMBL" id="BPLQ01001202">
    <property type="protein sequence ID" value="GIX79622.1"/>
    <property type="molecule type" value="Genomic_DNA"/>
</dbReference>
<evidence type="ECO:0000256" key="1">
    <source>
        <dbReference type="SAM" id="MobiDB-lite"/>
    </source>
</evidence>
<name>A0AAV4N4J6_9ARAC</name>
<evidence type="ECO:0000313" key="3">
    <source>
        <dbReference type="Proteomes" id="UP001054837"/>
    </source>
</evidence>
<organism evidence="2 3">
    <name type="scientific">Caerostris darwini</name>
    <dbReference type="NCBI Taxonomy" id="1538125"/>
    <lineage>
        <taxon>Eukaryota</taxon>
        <taxon>Metazoa</taxon>
        <taxon>Ecdysozoa</taxon>
        <taxon>Arthropoda</taxon>
        <taxon>Chelicerata</taxon>
        <taxon>Arachnida</taxon>
        <taxon>Araneae</taxon>
        <taxon>Araneomorphae</taxon>
        <taxon>Entelegynae</taxon>
        <taxon>Araneoidea</taxon>
        <taxon>Araneidae</taxon>
        <taxon>Caerostris</taxon>
    </lineage>
</organism>
<evidence type="ECO:0000313" key="2">
    <source>
        <dbReference type="EMBL" id="GIX79622.1"/>
    </source>
</evidence>
<sequence>METKSVSAESQGTATLKSNANSLSNMPVDEAVEQLRYVKSLTTSEPNCISSFSVFKPLEKNLLGFKVFRPQLYSKAFGDE</sequence>
<feature type="region of interest" description="Disordered" evidence="1">
    <location>
        <begin position="1"/>
        <end position="22"/>
    </location>
</feature>
<gene>
    <name evidence="2" type="ORF">CDAR_4131</name>
</gene>